<sequence length="150" mass="16994">MSSPAGCKKAFIAVFAAISGDDDEWTGRQRQESTAHHDQLRFADLHCMAVRIVETEDALPPFLPLDGMNEIDMRRYRFECRIDVLMFEIEKDVPPPIGLGCFTVRAPDRLTADSMTIHVSRSRENDGCENHSKRSAIFEIIFFALVTKGF</sequence>
<dbReference type="EMBL" id="JACHBF010000003">
    <property type="protein sequence ID" value="MBB6490790.1"/>
    <property type="molecule type" value="Genomic_DNA"/>
</dbReference>
<reference evidence="1 2" key="1">
    <citation type="submission" date="2020-08" db="EMBL/GenBank/DDBJ databases">
        <title>Genomic Encyclopedia of Type Strains, Phase IV (KMG-V): Genome sequencing to study the core and pangenomes of soil and plant-associated prokaryotes.</title>
        <authorList>
            <person name="Whitman W."/>
        </authorList>
    </citation>
    <scope>NUCLEOTIDE SEQUENCE [LARGE SCALE GENOMIC DNA]</scope>
    <source>
        <strain evidence="1 2">SEMIA 4059</strain>
    </source>
</reference>
<organism evidence="1 2">
    <name type="scientific">Rhizobium tropici</name>
    <dbReference type="NCBI Taxonomy" id="398"/>
    <lineage>
        <taxon>Bacteria</taxon>
        <taxon>Pseudomonadati</taxon>
        <taxon>Pseudomonadota</taxon>
        <taxon>Alphaproteobacteria</taxon>
        <taxon>Hyphomicrobiales</taxon>
        <taxon>Rhizobiaceae</taxon>
        <taxon>Rhizobium/Agrobacterium group</taxon>
        <taxon>Rhizobium</taxon>
    </lineage>
</organism>
<accession>A0ABR6QV24</accession>
<evidence type="ECO:0000313" key="1">
    <source>
        <dbReference type="EMBL" id="MBB6490790.1"/>
    </source>
</evidence>
<keyword evidence="2" id="KW-1185">Reference proteome</keyword>
<dbReference type="Proteomes" id="UP000526625">
    <property type="component" value="Unassembled WGS sequence"/>
</dbReference>
<gene>
    <name evidence="1" type="ORF">GGD45_001187</name>
</gene>
<protein>
    <submittedName>
        <fullName evidence="1">Uncharacterized protein</fullName>
    </submittedName>
</protein>
<proteinExistence type="predicted"/>
<comment type="caution">
    <text evidence="1">The sequence shown here is derived from an EMBL/GenBank/DDBJ whole genome shotgun (WGS) entry which is preliminary data.</text>
</comment>
<evidence type="ECO:0000313" key="2">
    <source>
        <dbReference type="Proteomes" id="UP000526625"/>
    </source>
</evidence>
<name>A0ABR6QV24_RHITR</name>